<reference evidence="8 10" key="1">
    <citation type="submission" date="2016-06" db="EMBL/GenBank/DDBJ databases">
        <authorList>
            <person name="Kjaerup R.B."/>
            <person name="Dalgaard T.S."/>
            <person name="Juul-Madsen H.R."/>
        </authorList>
    </citation>
    <scope>NUCLEOTIDE SEQUENCE [LARGE SCALE GENOMIC DNA]</scope>
    <source>
        <strain evidence="8">Orrdi1</strain>
    </source>
</reference>
<evidence type="ECO:0000256" key="5">
    <source>
        <dbReference type="ARBA" id="ARBA00023237"/>
    </source>
</evidence>
<name>A0A1C3K5K4_9BURK</name>
<protein>
    <recommendedName>
        <fullName evidence="7">Lipid A acyltransferase PagP</fullName>
        <ecNumber evidence="7">2.3.1.251</ecNumber>
    </recommendedName>
    <alternativeName>
        <fullName evidence="7">Lipid A acylation protein</fullName>
    </alternativeName>
</protein>
<comment type="subcellular location">
    <subcellularLocation>
        <location evidence="7">Cell outer membrane</location>
        <topology evidence="7">Lipid-anchor</topology>
    </subcellularLocation>
</comment>
<dbReference type="NCBIfam" id="NF008271">
    <property type="entry name" value="PRK11045.1"/>
    <property type="match status" value="1"/>
</dbReference>
<evidence type="ECO:0000256" key="2">
    <source>
        <dbReference type="ARBA" id="ARBA00022679"/>
    </source>
</evidence>
<comment type="function">
    <text evidence="7">Transfers a fatty acid residue from the sn-1 position of a phospholipid to the N-linked hydroxyfatty acid chain on the proximal unit of lipid A or its precursors.</text>
</comment>
<comment type="catalytic activity">
    <reaction evidence="7">
        <text>a lipid A + a 1,2-diacyl-sn-glycero-3-phosphocholine = a hepta-acyl lipid A + a 2-acyl-sn-glycero-3-phosphocholine</text>
        <dbReference type="Rhea" id="RHEA:74275"/>
        <dbReference type="ChEBI" id="CHEBI:57643"/>
        <dbReference type="ChEBI" id="CHEBI:57875"/>
        <dbReference type="ChEBI" id="CHEBI:193141"/>
        <dbReference type="ChEBI" id="CHEBI:193142"/>
        <dbReference type="EC" id="2.3.1.251"/>
    </reaction>
</comment>
<dbReference type="HAMAP" id="MF_00837">
    <property type="entry name" value="PagP_transferase"/>
    <property type="match status" value="1"/>
</dbReference>
<evidence type="ECO:0000313" key="10">
    <source>
        <dbReference type="Proteomes" id="UP000078558"/>
    </source>
</evidence>
<evidence type="ECO:0000256" key="1">
    <source>
        <dbReference type="ARBA" id="ARBA00006368"/>
    </source>
</evidence>
<evidence type="ECO:0000256" key="4">
    <source>
        <dbReference type="ARBA" id="ARBA00023136"/>
    </source>
</evidence>
<keyword evidence="5 7" id="KW-0998">Cell outer membrane</keyword>
<accession>A0A1C3K5K4</accession>
<dbReference type="Pfam" id="PF07017">
    <property type="entry name" value="PagP"/>
    <property type="match status" value="1"/>
</dbReference>
<dbReference type="STRING" id="1851544.ODI_00854"/>
<feature type="site" description="Role in lipopolysaccharide recognition" evidence="7">
    <location>
        <position position="73"/>
    </location>
</feature>
<feature type="chain" id="PRO_5015205315" description="Lipid A acyltransferase PagP" evidence="7">
    <location>
        <begin position="29"/>
        <end position="191"/>
    </location>
</feature>
<evidence type="ECO:0000313" key="9">
    <source>
        <dbReference type="EMBL" id="SOE49796.1"/>
    </source>
</evidence>
<comment type="caution">
    <text evidence="7">Lacks conserved residue(s) required for the propagation of feature annotation.</text>
</comment>
<dbReference type="InterPro" id="IPR011250">
    <property type="entry name" value="OMP/PagP_B-barrel"/>
</dbReference>
<keyword evidence="2 7" id="KW-0808">Transferase</keyword>
<evidence type="ECO:0000256" key="6">
    <source>
        <dbReference type="ARBA" id="ARBA00023315"/>
    </source>
</evidence>
<sequence length="191" mass="20912" precursor="true">MSLKKRCFPLFPALLAAAVSTATLPVSAASCTSGPGWFQSGCNRLHQVWDEGRTEMYVSGYAWHNRWTYTREKVDTFREVAWGGGLGKGFHDEDGDWHGLYAMAFLDSHSDWQPIAGYAFQKIGRIGENGRVGAGYTVFLTSRSDMFGRAPFPGALPLVSVGYRKADLYATYIPGASGAGNVLFMFGKVAF</sequence>
<keyword evidence="6 7" id="KW-0012">Acyltransferase</keyword>
<comment type="catalytic activity">
    <reaction evidence="7">
        <text>a lipid IIA + a 1,2-diacyl-sn-glycero-3-phosphocholine = a lipid IIB + a 2-acyl-sn-glycero-3-phosphocholine</text>
        <dbReference type="Rhea" id="RHEA:74283"/>
        <dbReference type="ChEBI" id="CHEBI:57643"/>
        <dbReference type="ChEBI" id="CHEBI:57875"/>
        <dbReference type="ChEBI" id="CHEBI:193144"/>
        <dbReference type="ChEBI" id="CHEBI:193145"/>
        <dbReference type="EC" id="2.3.1.251"/>
    </reaction>
</comment>
<feature type="active site" evidence="7">
    <location>
        <position position="107"/>
    </location>
</feature>
<evidence type="ECO:0000256" key="7">
    <source>
        <dbReference type="HAMAP-Rule" id="MF_00837"/>
    </source>
</evidence>
<dbReference type="GO" id="GO:0016746">
    <property type="term" value="F:acyltransferase activity"/>
    <property type="evidence" value="ECO:0007669"/>
    <property type="project" value="UniProtKB-UniRule"/>
</dbReference>
<comment type="subunit">
    <text evidence="7">Homodimer.</text>
</comment>
<gene>
    <name evidence="7" type="primary">pagP</name>
    <name evidence="8" type="ORF">ODI_00854</name>
    <name evidence="9" type="ORF">ODI_R2313</name>
</gene>
<evidence type="ECO:0000256" key="3">
    <source>
        <dbReference type="ARBA" id="ARBA00022729"/>
    </source>
</evidence>
<dbReference type="RefSeq" id="WP_067756852.1">
    <property type="nucleotide sequence ID" value="NZ_LT907988.1"/>
</dbReference>
<comment type="catalytic activity">
    <reaction evidence="7">
        <text>a lipid IVA + a 1,2-diacyl-sn-glycero-3-phosphocholine = a lipid IVB + a 2-acyl-sn-glycero-3-phosphocholine</text>
        <dbReference type="Rhea" id="RHEA:74279"/>
        <dbReference type="ChEBI" id="CHEBI:57643"/>
        <dbReference type="ChEBI" id="CHEBI:57875"/>
        <dbReference type="ChEBI" id="CHEBI:176425"/>
        <dbReference type="ChEBI" id="CHEBI:193143"/>
        <dbReference type="EC" id="2.3.1.251"/>
    </reaction>
</comment>
<dbReference type="Gene3D" id="2.40.160.20">
    <property type="match status" value="1"/>
</dbReference>
<keyword evidence="4 7" id="KW-0472">Membrane</keyword>
<keyword evidence="10" id="KW-1185">Reference proteome</keyword>
<dbReference type="OrthoDB" id="9156803at2"/>
<dbReference type="SUPFAM" id="SSF56925">
    <property type="entry name" value="OMPA-like"/>
    <property type="match status" value="1"/>
</dbReference>
<dbReference type="EMBL" id="FLRC01000037">
    <property type="protein sequence ID" value="SBT26665.1"/>
    <property type="molecule type" value="Genomic_DNA"/>
</dbReference>
<keyword evidence="3 7" id="KW-0732">Signal</keyword>
<dbReference type="AlphaFoldDB" id="A0A1C3K5K4"/>
<dbReference type="GO" id="GO:0009279">
    <property type="term" value="C:cell outer membrane"/>
    <property type="evidence" value="ECO:0007669"/>
    <property type="project" value="UniProtKB-SubCell"/>
</dbReference>
<feature type="signal peptide" evidence="7">
    <location>
        <begin position="1"/>
        <end position="28"/>
    </location>
</feature>
<dbReference type="KEGG" id="odi:ODI_R2313"/>
<dbReference type="InterPro" id="IPR009746">
    <property type="entry name" value="LipidA_acyl_PagP"/>
</dbReference>
<comment type="similarity">
    <text evidence="1 7">Belongs to the lipid A palmitoyltransferase family.</text>
</comment>
<proteinExistence type="inferred from homology"/>
<feature type="active site" evidence="7">
    <location>
        <position position="108"/>
    </location>
</feature>
<dbReference type="EC" id="2.3.1.251" evidence="7"/>
<feature type="active site" evidence="7">
    <location>
        <position position="64"/>
    </location>
</feature>
<dbReference type="GO" id="GO:0009245">
    <property type="term" value="P:lipid A biosynthetic process"/>
    <property type="evidence" value="ECO:0007669"/>
    <property type="project" value="UniProtKB-UniRule"/>
</dbReference>
<organism evidence="8 10">
    <name type="scientific">Orrella dioscoreae</name>
    <dbReference type="NCBI Taxonomy" id="1851544"/>
    <lineage>
        <taxon>Bacteria</taxon>
        <taxon>Pseudomonadati</taxon>
        <taxon>Pseudomonadota</taxon>
        <taxon>Betaproteobacteria</taxon>
        <taxon>Burkholderiales</taxon>
        <taxon>Alcaligenaceae</taxon>
        <taxon>Orrella</taxon>
    </lineage>
</organism>
<dbReference type="Proteomes" id="UP000078558">
    <property type="component" value="Chromosome I"/>
</dbReference>
<dbReference type="PROSITE" id="PS51257">
    <property type="entry name" value="PROKAR_LIPOPROTEIN"/>
    <property type="match status" value="1"/>
</dbReference>
<dbReference type="EMBL" id="LT907988">
    <property type="protein sequence ID" value="SOE49796.1"/>
    <property type="molecule type" value="Genomic_DNA"/>
</dbReference>
<evidence type="ECO:0000313" key="8">
    <source>
        <dbReference type="EMBL" id="SBT26665.1"/>
    </source>
</evidence>
<reference evidence="9 10" key="2">
    <citation type="submission" date="2017-08" db="EMBL/GenBank/DDBJ databases">
        <authorList>
            <person name="de Groot N.N."/>
        </authorList>
    </citation>
    <scope>NUCLEOTIDE SEQUENCE [LARGE SCALE GENOMIC DNA]</scope>
    <source>
        <strain evidence="9">Orrdi1</strain>
    </source>
</reference>